<dbReference type="EC" id="6.3.2.2" evidence="8"/>
<sequence>MARPEINRALTGILRGLEKESLRITPEGTLAQTDHPAELGSALKHPHITTDYSEALVEFITEPFTNIDALLQQLDDIHRFTFDQLERSNERLWPSSMPCKLGSDAEIPVARYGSSNAGLMKTIYRVGLGHRYGRAMQTIAGVHYNFSLPDDFWQALHTDENSSESLTDFKTRKYFALIRNFRRYFWLMIYLFGAAPAVCGSFVQGRQHRLQPFSPNHGTMYLPEATSLRMGDLGYQSSAQQALVVNYNDLPSYLNTLCGAITRTHPAYETLGLRDAQGNYQQLNTGLLQIENEFYSSIRPKRTARSGETALQALRLGGVEYIEVRCLDLNPYEPLGVNADQLRVMDAFLMFCLLQDSPETNCTVWAEEQQNQKDIVYAGRDPQLQLLNQGQSVPMRSWAKDILEQTLICARLLDEANGSTQYEEAVRQQFAKLEDPSLTPSARVLADMQTEDISFFTHSLQLAEQHRRWFASRKPDATIASHFEQLRQQSLDEQHAQEQQPQLPFDEYLADYYQQYHQCGCQQAVASAG</sequence>
<dbReference type="GO" id="GO:0046872">
    <property type="term" value="F:metal ion binding"/>
    <property type="evidence" value="ECO:0007669"/>
    <property type="project" value="TreeGrafter"/>
</dbReference>
<evidence type="ECO:0000256" key="6">
    <source>
        <dbReference type="ARBA" id="ARBA00022840"/>
    </source>
</evidence>
<dbReference type="SUPFAM" id="SSF55931">
    <property type="entry name" value="Glutamine synthetase/guanido kinase"/>
    <property type="match status" value="1"/>
</dbReference>
<dbReference type="PANTHER" id="PTHR38761">
    <property type="entry name" value="GLUTAMATE--CYSTEINE LIGASE"/>
    <property type="match status" value="1"/>
</dbReference>
<evidence type="ECO:0000313" key="13">
    <source>
        <dbReference type="Proteomes" id="UP000652567"/>
    </source>
</evidence>
<protein>
    <recommendedName>
        <fullName evidence="8">Glutamate--cysteine ligase</fullName>
        <ecNumber evidence="8">6.3.2.2</ecNumber>
    </recommendedName>
    <alternativeName>
        <fullName evidence="8">Gamma-ECS</fullName>
        <shortName evidence="8">GCS</shortName>
    </alternativeName>
    <alternativeName>
        <fullName evidence="8">Gamma-glutamylcysteine synthetase</fullName>
    </alternativeName>
</protein>
<dbReference type="InterPro" id="IPR007370">
    <property type="entry name" value="Glu_cys_ligase"/>
</dbReference>
<dbReference type="AlphaFoldDB" id="A0A928V3F0"/>
<keyword evidence="3 8" id="KW-0436">Ligase</keyword>
<organism evidence="12 13">
    <name type="scientific">Cellvibrio polysaccharolyticus</name>
    <dbReference type="NCBI Taxonomy" id="2082724"/>
    <lineage>
        <taxon>Bacteria</taxon>
        <taxon>Pseudomonadati</taxon>
        <taxon>Pseudomonadota</taxon>
        <taxon>Gammaproteobacteria</taxon>
        <taxon>Cellvibrionales</taxon>
        <taxon>Cellvibrionaceae</taxon>
        <taxon>Cellvibrio</taxon>
    </lineage>
</organism>
<evidence type="ECO:0000256" key="2">
    <source>
        <dbReference type="ARBA" id="ARBA00008772"/>
    </source>
</evidence>
<dbReference type="EMBL" id="PRDL01000001">
    <property type="protein sequence ID" value="MBE8715914.1"/>
    <property type="molecule type" value="Genomic_DNA"/>
</dbReference>
<dbReference type="NCBIfam" id="TIGR01434">
    <property type="entry name" value="glu_cys_ligase"/>
    <property type="match status" value="1"/>
</dbReference>
<keyword evidence="6 8" id="KW-0067">ATP-binding</keyword>
<evidence type="ECO:0000256" key="9">
    <source>
        <dbReference type="RuleBase" id="RU004391"/>
    </source>
</evidence>
<dbReference type="Proteomes" id="UP000652567">
    <property type="component" value="Unassembled WGS sequence"/>
</dbReference>
<comment type="catalytic activity">
    <reaction evidence="7 8 9">
        <text>L-cysteine + L-glutamate + ATP = gamma-L-glutamyl-L-cysteine + ADP + phosphate + H(+)</text>
        <dbReference type="Rhea" id="RHEA:13285"/>
        <dbReference type="ChEBI" id="CHEBI:15378"/>
        <dbReference type="ChEBI" id="CHEBI:29985"/>
        <dbReference type="ChEBI" id="CHEBI:30616"/>
        <dbReference type="ChEBI" id="CHEBI:35235"/>
        <dbReference type="ChEBI" id="CHEBI:43474"/>
        <dbReference type="ChEBI" id="CHEBI:58173"/>
        <dbReference type="ChEBI" id="CHEBI:456216"/>
        <dbReference type="EC" id="6.3.2.2"/>
    </reaction>
</comment>
<evidence type="ECO:0000256" key="1">
    <source>
        <dbReference type="ARBA" id="ARBA00005006"/>
    </source>
</evidence>
<gene>
    <name evidence="8" type="primary">gshA</name>
    <name evidence="12" type="ORF">C4F51_01760</name>
</gene>
<keyword evidence="10" id="KW-0812">Transmembrane</keyword>
<comment type="caution">
    <text evidence="12">The sequence shown here is derived from an EMBL/GenBank/DDBJ whole genome shotgun (WGS) entry which is preliminary data.</text>
</comment>
<evidence type="ECO:0000313" key="12">
    <source>
        <dbReference type="EMBL" id="MBE8715914.1"/>
    </source>
</evidence>
<dbReference type="HAMAP" id="MF_00578">
    <property type="entry name" value="Glu_cys_ligase"/>
    <property type="match status" value="1"/>
</dbReference>
<dbReference type="GO" id="GO:0006750">
    <property type="term" value="P:glutathione biosynthetic process"/>
    <property type="evidence" value="ECO:0007669"/>
    <property type="project" value="UniProtKB-UniRule"/>
</dbReference>
<reference evidence="12" key="1">
    <citation type="submission" date="2018-07" db="EMBL/GenBank/DDBJ databases">
        <title>Genome assembly of strain Ka43.</title>
        <authorList>
            <person name="Kukolya J."/>
            <person name="Nagy I."/>
            <person name="Horvath B."/>
            <person name="Toth A."/>
        </authorList>
    </citation>
    <scope>NUCLEOTIDE SEQUENCE</scope>
    <source>
        <strain evidence="12">KB43</strain>
    </source>
</reference>
<evidence type="ECO:0000256" key="5">
    <source>
        <dbReference type="ARBA" id="ARBA00022741"/>
    </source>
</evidence>
<dbReference type="RefSeq" id="WP_193912267.1">
    <property type="nucleotide sequence ID" value="NZ_PRDL01000001.1"/>
</dbReference>
<feature type="transmembrane region" description="Helical" evidence="10">
    <location>
        <begin position="184"/>
        <end position="203"/>
    </location>
</feature>
<comment type="pathway">
    <text evidence="1 8 9">Sulfur metabolism; glutathione biosynthesis; glutathione from L-cysteine and L-glutamate: step 1/2.</text>
</comment>
<dbReference type="GO" id="GO:0005524">
    <property type="term" value="F:ATP binding"/>
    <property type="evidence" value="ECO:0007669"/>
    <property type="project" value="UniProtKB-KW"/>
</dbReference>
<evidence type="ECO:0000256" key="8">
    <source>
        <dbReference type="HAMAP-Rule" id="MF_00578"/>
    </source>
</evidence>
<evidence type="ECO:0000256" key="3">
    <source>
        <dbReference type="ARBA" id="ARBA00022598"/>
    </source>
</evidence>
<keyword evidence="10" id="KW-1133">Transmembrane helix</keyword>
<evidence type="ECO:0000256" key="10">
    <source>
        <dbReference type="SAM" id="Phobius"/>
    </source>
</evidence>
<name>A0A928V3F0_9GAMM</name>
<keyword evidence="5 8" id="KW-0547">Nucleotide-binding</keyword>
<evidence type="ECO:0000256" key="4">
    <source>
        <dbReference type="ARBA" id="ARBA00022684"/>
    </source>
</evidence>
<accession>A0A928V3F0</accession>
<keyword evidence="10" id="KW-0472">Membrane</keyword>
<evidence type="ECO:0000259" key="11">
    <source>
        <dbReference type="Pfam" id="PF04262"/>
    </source>
</evidence>
<dbReference type="PANTHER" id="PTHR38761:SF1">
    <property type="entry name" value="GLUTAMATE--CYSTEINE LIGASE"/>
    <property type="match status" value="1"/>
</dbReference>
<dbReference type="InterPro" id="IPR014746">
    <property type="entry name" value="Gln_synth/guanido_kin_cat_dom"/>
</dbReference>
<proteinExistence type="inferred from homology"/>
<feature type="domain" description="Glutamate--cysteine ligase" evidence="11">
    <location>
        <begin position="6"/>
        <end position="374"/>
    </location>
</feature>
<dbReference type="Gene3D" id="3.30.590.20">
    <property type="match status" value="1"/>
</dbReference>
<keyword evidence="4 8" id="KW-0317">Glutathione biosynthesis</keyword>
<dbReference type="Pfam" id="PF04262">
    <property type="entry name" value="Glu_cys_ligase"/>
    <property type="match status" value="1"/>
</dbReference>
<dbReference type="GO" id="GO:0004357">
    <property type="term" value="F:glutamate-cysteine ligase activity"/>
    <property type="evidence" value="ECO:0007669"/>
    <property type="project" value="UniProtKB-UniRule"/>
</dbReference>
<dbReference type="GO" id="GO:0005829">
    <property type="term" value="C:cytosol"/>
    <property type="evidence" value="ECO:0007669"/>
    <property type="project" value="TreeGrafter"/>
</dbReference>
<keyword evidence="13" id="KW-1185">Reference proteome</keyword>
<comment type="similarity">
    <text evidence="2 8">Belongs to the glutamate--cysteine ligase type 1 family. Type 1 subfamily.</text>
</comment>
<dbReference type="InterPro" id="IPR006334">
    <property type="entry name" value="Glut_cys_ligase"/>
</dbReference>
<evidence type="ECO:0000256" key="7">
    <source>
        <dbReference type="ARBA" id="ARBA00048819"/>
    </source>
</evidence>